<dbReference type="Gene3D" id="3.30.70.1290">
    <property type="entry name" value="Transposase IS200-like"/>
    <property type="match status" value="1"/>
</dbReference>
<dbReference type="OrthoDB" id="9788881at2"/>
<dbReference type="Pfam" id="PF01797">
    <property type="entry name" value="Y1_Tnp"/>
    <property type="match status" value="1"/>
</dbReference>
<dbReference type="InterPro" id="IPR002686">
    <property type="entry name" value="Transposase_17"/>
</dbReference>
<dbReference type="PANTHER" id="PTHR34322">
    <property type="entry name" value="TRANSPOSASE, Y1_TNP DOMAIN-CONTAINING"/>
    <property type="match status" value="1"/>
</dbReference>
<dbReference type="GO" id="GO:0004803">
    <property type="term" value="F:transposase activity"/>
    <property type="evidence" value="ECO:0007669"/>
    <property type="project" value="InterPro"/>
</dbReference>
<dbReference type="InterPro" id="IPR036515">
    <property type="entry name" value="Transposase_17_sf"/>
</dbReference>
<comment type="caution">
    <text evidence="2">The sequence shown here is derived from an EMBL/GenBank/DDBJ whole genome shotgun (WGS) entry which is preliminary data.</text>
</comment>
<sequence length="79" mass="9516">MIEDKEKLLETILECKDKSEYRIYAYCLMGNHIHILLILEKEDLGMAMILIGASYEYWYNFKYDRVGHLFQDRYKSEVA</sequence>
<organism evidence="2 3">
    <name type="scientific">Alkaliphilus pronyensis</name>
    <dbReference type="NCBI Taxonomy" id="1482732"/>
    <lineage>
        <taxon>Bacteria</taxon>
        <taxon>Bacillati</taxon>
        <taxon>Bacillota</taxon>
        <taxon>Clostridia</taxon>
        <taxon>Peptostreptococcales</taxon>
        <taxon>Natronincolaceae</taxon>
        <taxon>Alkaliphilus</taxon>
    </lineage>
</organism>
<proteinExistence type="predicted"/>
<keyword evidence="3" id="KW-1185">Reference proteome</keyword>
<evidence type="ECO:0000313" key="2">
    <source>
        <dbReference type="EMBL" id="KAB3535576.1"/>
    </source>
</evidence>
<dbReference type="PANTHER" id="PTHR34322:SF2">
    <property type="entry name" value="TRANSPOSASE IS200-LIKE DOMAIN-CONTAINING PROTEIN"/>
    <property type="match status" value="1"/>
</dbReference>
<protein>
    <recommendedName>
        <fullName evidence="1">Transposase IS200-like domain-containing protein</fullName>
    </recommendedName>
</protein>
<dbReference type="GO" id="GO:0003677">
    <property type="term" value="F:DNA binding"/>
    <property type="evidence" value="ECO:0007669"/>
    <property type="project" value="InterPro"/>
</dbReference>
<dbReference type="SMART" id="SM01321">
    <property type="entry name" value="Y1_Tnp"/>
    <property type="match status" value="1"/>
</dbReference>
<name>A0A6I0FAL9_9FIRM</name>
<evidence type="ECO:0000259" key="1">
    <source>
        <dbReference type="SMART" id="SM01321"/>
    </source>
</evidence>
<dbReference type="SUPFAM" id="SSF143422">
    <property type="entry name" value="Transposase IS200-like"/>
    <property type="match status" value="1"/>
</dbReference>
<reference evidence="2 3" key="1">
    <citation type="submission" date="2019-10" db="EMBL/GenBank/DDBJ databases">
        <title>Alkaliphilus serpentinus sp. nov. and Alkaliphilus pronyensis sp. nov., two novel anaerobic alkaliphilic species isolated from the serpentinized-hosted hydrothermal field of the Prony Bay (New Caledonia).</title>
        <authorList>
            <person name="Postec A."/>
        </authorList>
    </citation>
    <scope>NUCLEOTIDE SEQUENCE [LARGE SCALE GENOMIC DNA]</scope>
    <source>
        <strain evidence="2 3">LacV</strain>
    </source>
</reference>
<accession>A0A6I0FAL9</accession>
<dbReference type="Proteomes" id="UP000432715">
    <property type="component" value="Unassembled WGS sequence"/>
</dbReference>
<gene>
    <name evidence="2" type="ORF">F8154_05880</name>
</gene>
<dbReference type="GO" id="GO:0006313">
    <property type="term" value="P:DNA transposition"/>
    <property type="evidence" value="ECO:0007669"/>
    <property type="project" value="InterPro"/>
</dbReference>
<dbReference type="EMBL" id="WBZC01000017">
    <property type="protein sequence ID" value="KAB3535576.1"/>
    <property type="molecule type" value="Genomic_DNA"/>
</dbReference>
<dbReference type="AlphaFoldDB" id="A0A6I0FAL9"/>
<evidence type="ECO:0000313" key="3">
    <source>
        <dbReference type="Proteomes" id="UP000432715"/>
    </source>
</evidence>
<feature type="domain" description="Transposase IS200-like" evidence="1">
    <location>
        <begin position="1"/>
        <end position="79"/>
    </location>
</feature>